<evidence type="ECO:0000313" key="2">
    <source>
        <dbReference type="EMBL" id="MCS5737464.1"/>
    </source>
</evidence>
<dbReference type="Proteomes" id="UP001165586">
    <property type="component" value="Unassembled WGS sequence"/>
</dbReference>
<dbReference type="RefSeq" id="WP_259543872.1">
    <property type="nucleotide sequence ID" value="NZ_JANLCJ010000734.1"/>
</dbReference>
<evidence type="ECO:0000256" key="1">
    <source>
        <dbReference type="SAM" id="MobiDB-lite"/>
    </source>
</evidence>
<feature type="non-terminal residue" evidence="2">
    <location>
        <position position="127"/>
    </location>
</feature>
<proteinExistence type="predicted"/>
<accession>A0ABT2HBY7</accession>
<feature type="region of interest" description="Disordered" evidence="1">
    <location>
        <begin position="39"/>
        <end position="63"/>
    </location>
</feature>
<sequence length="127" mass="14047">MMNQQYNPLAPTTSPTAAQSLNDYRARGAALRGEAAQAMPLPNSAGGYNPFQQEENQQDSQGKHISNMEQWLAPVKIGGGDAASKYNDDKHDNFLSNWENDPVVKSHGEQFHAYLETLNQAVQKSDR</sequence>
<comment type="caution">
    <text evidence="2">The sequence shown here is derived from an EMBL/GenBank/DDBJ whole genome shotgun (WGS) entry which is preliminary data.</text>
</comment>
<keyword evidence="3" id="KW-1185">Reference proteome</keyword>
<organism evidence="2 3">
    <name type="scientific">Herbiconiux daphne</name>
    <dbReference type="NCBI Taxonomy" id="2970914"/>
    <lineage>
        <taxon>Bacteria</taxon>
        <taxon>Bacillati</taxon>
        <taxon>Actinomycetota</taxon>
        <taxon>Actinomycetes</taxon>
        <taxon>Micrococcales</taxon>
        <taxon>Microbacteriaceae</taxon>
        <taxon>Herbiconiux</taxon>
    </lineage>
</organism>
<gene>
    <name evidence="2" type="ORF">N1032_27415</name>
</gene>
<protein>
    <submittedName>
        <fullName evidence="2">Uncharacterized protein</fullName>
    </submittedName>
</protein>
<name>A0ABT2HBY7_9MICO</name>
<evidence type="ECO:0000313" key="3">
    <source>
        <dbReference type="Proteomes" id="UP001165586"/>
    </source>
</evidence>
<reference evidence="2" key="1">
    <citation type="submission" date="2022-08" db="EMBL/GenBank/DDBJ databases">
        <authorList>
            <person name="Deng Y."/>
            <person name="Han X.-F."/>
            <person name="Zhang Y.-Q."/>
        </authorList>
    </citation>
    <scope>NUCLEOTIDE SEQUENCE</scope>
    <source>
        <strain evidence="2">CPCC 203386</strain>
    </source>
</reference>
<feature type="compositionally biased region" description="Polar residues" evidence="1">
    <location>
        <begin position="50"/>
        <end position="63"/>
    </location>
</feature>
<dbReference type="EMBL" id="JANLCJ010000734">
    <property type="protein sequence ID" value="MCS5737464.1"/>
    <property type="molecule type" value="Genomic_DNA"/>
</dbReference>